<feature type="transmembrane region" description="Helical" evidence="7">
    <location>
        <begin position="50"/>
        <end position="67"/>
    </location>
</feature>
<gene>
    <name evidence="9" type="ORF">B0I31_109179</name>
</gene>
<name>A0A2P8I4J3_SACCR</name>
<evidence type="ECO:0000256" key="7">
    <source>
        <dbReference type="SAM" id="Phobius"/>
    </source>
</evidence>
<dbReference type="InterPro" id="IPR020846">
    <property type="entry name" value="MFS_dom"/>
</dbReference>
<comment type="subcellular location">
    <subcellularLocation>
        <location evidence="1">Cell membrane</location>
        <topology evidence="1">Multi-pass membrane protein</topology>
    </subcellularLocation>
</comment>
<accession>A0A2P8I4J3</accession>
<dbReference type="Gene3D" id="1.20.1720.10">
    <property type="entry name" value="Multidrug resistance protein D"/>
    <property type="match status" value="1"/>
</dbReference>
<feature type="transmembrane region" description="Helical" evidence="7">
    <location>
        <begin position="105"/>
        <end position="125"/>
    </location>
</feature>
<dbReference type="InterPro" id="IPR036259">
    <property type="entry name" value="MFS_trans_sf"/>
</dbReference>
<comment type="caution">
    <text evidence="9">The sequence shown here is derived from an EMBL/GenBank/DDBJ whole genome shotgun (WGS) entry which is preliminary data.</text>
</comment>
<dbReference type="PANTHER" id="PTHR42718:SF46">
    <property type="entry name" value="BLR6921 PROTEIN"/>
    <property type="match status" value="1"/>
</dbReference>
<keyword evidence="6 7" id="KW-0472">Membrane</keyword>
<feature type="transmembrane region" description="Helical" evidence="7">
    <location>
        <begin position="358"/>
        <end position="381"/>
    </location>
</feature>
<dbReference type="GO" id="GO:0005886">
    <property type="term" value="C:plasma membrane"/>
    <property type="evidence" value="ECO:0007669"/>
    <property type="project" value="UniProtKB-SubCell"/>
</dbReference>
<feature type="transmembrane region" description="Helical" evidence="7">
    <location>
        <begin position="326"/>
        <end position="346"/>
    </location>
</feature>
<dbReference type="NCBIfam" id="TIGR00711">
    <property type="entry name" value="efflux_EmrB"/>
    <property type="match status" value="1"/>
</dbReference>
<feature type="transmembrane region" description="Helical" evidence="7">
    <location>
        <begin position="74"/>
        <end position="99"/>
    </location>
</feature>
<evidence type="ECO:0000256" key="1">
    <source>
        <dbReference type="ARBA" id="ARBA00004651"/>
    </source>
</evidence>
<organism evidence="9 10">
    <name type="scientific">Saccharothrix carnea</name>
    <dbReference type="NCBI Taxonomy" id="1280637"/>
    <lineage>
        <taxon>Bacteria</taxon>
        <taxon>Bacillati</taxon>
        <taxon>Actinomycetota</taxon>
        <taxon>Actinomycetes</taxon>
        <taxon>Pseudonocardiales</taxon>
        <taxon>Pseudonocardiaceae</taxon>
        <taxon>Saccharothrix</taxon>
    </lineage>
</organism>
<evidence type="ECO:0000259" key="8">
    <source>
        <dbReference type="PROSITE" id="PS50850"/>
    </source>
</evidence>
<evidence type="ECO:0000256" key="3">
    <source>
        <dbReference type="ARBA" id="ARBA00022475"/>
    </source>
</evidence>
<dbReference type="InterPro" id="IPR011701">
    <property type="entry name" value="MFS"/>
</dbReference>
<evidence type="ECO:0000256" key="4">
    <source>
        <dbReference type="ARBA" id="ARBA00022692"/>
    </source>
</evidence>
<keyword evidence="4 7" id="KW-0812">Transmembrane</keyword>
<dbReference type="CDD" id="cd17321">
    <property type="entry name" value="MFS_MMR_MDR_like"/>
    <property type="match status" value="1"/>
</dbReference>
<keyword evidence="10" id="KW-1185">Reference proteome</keyword>
<dbReference type="GO" id="GO:0022857">
    <property type="term" value="F:transmembrane transporter activity"/>
    <property type="evidence" value="ECO:0007669"/>
    <property type="project" value="InterPro"/>
</dbReference>
<feature type="transmembrane region" description="Helical" evidence="7">
    <location>
        <begin position="194"/>
        <end position="212"/>
    </location>
</feature>
<feature type="transmembrane region" description="Helical" evidence="7">
    <location>
        <begin position="218"/>
        <end position="239"/>
    </location>
</feature>
<feature type="transmembrane region" description="Helical" evidence="7">
    <location>
        <begin position="423"/>
        <end position="446"/>
    </location>
</feature>
<evidence type="ECO:0000256" key="6">
    <source>
        <dbReference type="ARBA" id="ARBA00023136"/>
    </source>
</evidence>
<feature type="transmembrane region" description="Helical" evidence="7">
    <location>
        <begin position="259"/>
        <end position="280"/>
    </location>
</feature>
<dbReference type="Pfam" id="PF07690">
    <property type="entry name" value="MFS_1"/>
    <property type="match status" value="1"/>
</dbReference>
<proteinExistence type="predicted"/>
<dbReference type="Proteomes" id="UP000241118">
    <property type="component" value="Unassembled WGS sequence"/>
</dbReference>
<feature type="transmembrane region" description="Helical" evidence="7">
    <location>
        <begin position="393"/>
        <end position="417"/>
    </location>
</feature>
<feature type="transmembrane region" description="Helical" evidence="7">
    <location>
        <begin position="162"/>
        <end position="182"/>
    </location>
</feature>
<feature type="transmembrane region" description="Helical" evidence="7">
    <location>
        <begin position="300"/>
        <end position="319"/>
    </location>
</feature>
<evidence type="ECO:0000313" key="10">
    <source>
        <dbReference type="Proteomes" id="UP000241118"/>
    </source>
</evidence>
<dbReference type="AlphaFoldDB" id="A0A2P8I4J3"/>
<keyword evidence="2" id="KW-0813">Transport</keyword>
<dbReference type="SUPFAM" id="SSF103473">
    <property type="entry name" value="MFS general substrate transporter"/>
    <property type="match status" value="1"/>
</dbReference>
<sequence>MDTAQRWALGLASASSFIVALDVLVVATALTTIQRDLDSSFATLEWTLNAYSLAFAVLLPVGAALGDRFGRQRVLIAGLTLFAFASAACALSTGVGALITARALQGVGAAMVLPLALTILGTAFPPRTRGRALGLFSGITGVATFAGPFVGGVVAEGLAWQWVFWVNVPVCAVVIPLVLRHIPDSRGPGTKLDPLGVLLVTAGAFGLVWGLVRADSAGWVSVEVITSLTAGALLVALFVRHEQRVPAPMMPMRFFTIRAFTSANVANFCLYASLYGTLFLLAQYFQEVLGHGPLDAGLRLMPWTGTLMVCAPIAGALADRLGERRFMVVGLLMQGLAMAWLAAITASDLTYPDMLPPLVIGGVGVSMAMPAAQKSIVSAVAPQEIGQASGVLTVLRILGGVFGIAVLGAVFGAFGGLGSPTAFAAGFGPAIGVAAAFALLGSAFGLGMPGAARPVPTVTPRAT</sequence>
<feature type="transmembrane region" description="Helical" evidence="7">
    <location>
        <begin position="7"/>
        <end position="30"/>
    </location>
</feature>
<dbReference type="OrthoDB" id="7375466at2"/>
<protein>
    <submittedName>
        <fullName evidence="9">EmrB/QacA subfamily drug resistance transporter</fullName>
    </submittedName>
</protein>
<evidence type="ECO:0000256" key="2">
    <source>
        <dbReference type="ARBA" id="ARBA00022448"/>
    </source>
</evidence>
<reference evidence="9 10" key="1">
    <citation type="submission" date="2018-03" db="EMBL/GenBank/DDBJ databases">
        <title>Genomic Encyclopedia of Type Strains, Phase III (KMG-III): the genomes of soil and plant-associated and newly described type strains.</title>
        <authorList>
            <person name="Whitman W."/>
        </authorList>
    </citation>
    <scope>NUCLEOTIDE SEQUENCE [LARGE SCALE GENOMIC DNA]</scope>
    <source>
        <strain evidence="9 10">CGMCC 4.7097</strain>
    </source>
</reference>
<dbReference type="Gene3D" id="1.20.1250.20">
    <property type="entry name" value="MFS general substrate transporter like domains"/>
    <property type="match status" value="1"/>
</dbReference>
<dbReference type="InterPro" id="IPR004638">
    <property type="entry name" value="EmrB-like"/>
</dbReference>
<dbReference type="PROSITE" id="PS50850">
    <property type="entry name" value="MFS"/>
    <property type="match status" value="1"/>
</dbReference>
<feature type="domain" description="Major facilitator superfamily (MFS) profile" evidence="8">
    <location>
        <begin position="8"/>
        <end position="453"/>
    </location>
</feature>
<dbReference type="PRINTS" id="PR01036">
    <property type="entry name" value="TCRTETB"/>
</dbReference>
<keyword evidence="5 7" id="KW-1133">Transmembrane helix</keyword>
<feature type="transmembrane region" description="Helical" evidence="7">
    <location>
        <begin position="132"/>
        <end position="150"/>
    </location>
</feature>
<keyword evidence="3" id="KW-1003">Cell membrane</keyword>
<dbReference type="EMBL" id="PYAX01000009">
    <property type="protein sequence ID" value="PSL53389.1"/>
    <property type="molecule type" value="Genomic_DNA"/>
</dbReference>
<dbReference type="PANTHER" id="PTHR42718">
    <property type="entry name" value="MAJOR FACILITATOR SUPERFAMILY MULTIDRUG TRANSPORTER MFSC"/>
    <property type="match status" value="1"/>
</dbReference>
<evidence type="ECO:0000313" key="9">
    <source>
        <dbReference type="EMBL" id="PSL53389.1"/>
    </source>
</evidence>
<evidence type="ECO:0000256" key="5">
    <source>
        <dbReference type="ARBA" id="ARBA00022989"/>
    </source>
</evidence>